<dbReference type="PRINTS" id="PR00359">
    <property type="entry name" value="BP450"/>
</dbReference>
<dbReference type="PRINTS" id="PR00385">
    <property type="entry name" value="P450"/>
</dbReference>
<reference evidence="8" key="2">
    <citation type="submission" date="2020-09" db="EMBL/GenBank/DDBJ databases">
        <authorList>
            <person name="Sun Q."/>
            <person name="Zhou Y."/>
        </authorList>
    </citation>
    <scope>NUCLEOTIDE SEQUENCE</scope>
    <source>
        <strain evidence="8">CGMCC 4.3508</strain>
    </source>
</reference>
<dbReference type="AlphaFoldDB" id="A0A917RX61"/>
<keyword evidence="9" id="KW-1185">Reference proteome</keyword>
<dbReference type="Pfam" id="PF00067">
    <property type="entry name" value="p450"/>
    <property type="match status" value="1"/>
</dbReference>
<dbReference type="InterPro" id="IPR036396">
    <property type="entry name" value="Cyt_P450_sf"/>
</dbReference>
<evidence type="ECO:0000256" key="3">
    <source>
        <dbReference type="ARBA" id="ARBA00022723"/>
    </source>
</evidence>
<dbReference type="GO" id="GO:0005506">
    <property type="term" value="F:iron ion binding"/>
    <property type="evidence" value="ECO:0007669"/>
    <property type="project" value="InterPro"/>
</dbReference>
<dbReference type="GO" id="GO:0004497">
    <property type="term" value="F:monooxygenase activity"/>
    <property type="evidence" value="ECO:0007669"/>
    <property type="project" value="UniProtKB-KW"/>
</dbReference>
<keyword evidence="4 7" id="KW-0560">Oxidoreductase</keyword>
<dbReference type="PROSITE" id="PS00086">
    <property type="entry name" value="CYTOCHROME_P450"/>
    <property type="match status" value="1"/>
</dbReference>
<gene>
    <name evidence="8" type="primary">cyp143</name>
    <name evidence="8" type="ORF">GCM10011588_65740</name>
</gene>
<reference evidence="8" key="1">
    <citation type="journal article" date="2014" name="Int. J. Syst. Evol. Microbiol.">
        <title>Complete genome sequence of Corynebacterium casei LMG S-19264T (=DSM 44701T), isolated from a smear-ripened cheese.</title>
        <authorList>
            <consortium name="US DOE Joint Genome Institute (JGI-PGF)"/>
            <person name="Walter F."/>
            <person name="Albersmeier A."/>
            <person name="Kalinowski J."/>
            <person name="Ruckert C."/>
        </authorList>
    </citation>
    <scope>NUCLEOTIDE SEQUENCE</scope>
    <source>
        <strain evidence="8">CGMCC 4.3508</strain>
    </source>
</reference>
<sequence length="394" mass="43573">MTEATCPMKSVNLMELPMQTAEGRAVGWRALNEAGPIADVHGSFMATTDTAVEQVLQHPEIFSSVRAYDVLQSPVPQPPLMYDPPEQLRHRRILAPFFSPGVIKKMYDSLREQVRELIAPMAAKGEADIFSELAVPFPTQVFLVLFGLPLGDRDQLIEWKDRIIKSADPQGLEGGDAEAGIALMTYLQTKVMERKGVTDGDDLLTNIVNDPSSEAFTDEELLGLSILMIQAGLDTVTQSLMFAFETLALNPDMRAQLVADPELIPEFVEESLRLNPVAPFPPRYVLQDTEIEGIPIAAGDRVSLCLGAANRDPNLHENPDGIVLGRTERHWAFGGGVHRCLGSHLARAEMRLVLEEWLRLVPEFEIDGAEPQMKWPTPLLDLGELRVKFPPVPA</sequence>
<dbReference type="RefSeq" id="WP_063916465.1">
    <property type="nucleotide sequence ID" value="NZ_BMMH01000029.1"/>
</dbReference>
<dbReference type="PANTHER" id="PTHR46696:SF6">
    <property type="entry name" value="P450, PUTATIVE (EUROFUNG)-RELATED"/>
    <property type="match status" value="1"/>
</dbReference>
<dbReference type="GO" id="GO:0016705">
    <property type="term" value="F:oxidoreductase activity, acting on paired donors, with incorporation or reduction of molecular oxygen"/>
    <property type="evidence" value="ECO:0007669"/>
    <property type="project" value="InterPro"/>
</dbReference>
<evidence type="ECO:0000256" key="6">
    <source>
        <dbReference type="ARBA" id="ARBA00023033"/>
    </source>
</evidence>
<accession>A0A917RX61</accession>
<dbReference type="GO" id="GO:0020037">
    <property type="term" value="F:heme binding"/>
    <property type="evidence" value="ECO:0007669"/>
    <property type="project" value="InterPro"/>
</dbReference>
<dbReference type="PANTHER" id="PTHR46696">
    <property type="entry name" value="P450, PUTATIVE (EUROFUNG)-RELATED"/>
    <property type="match status" value="1"/>
</dbReference>
<dbReference type="Gene3D" id="1.10.630.10">
    <property type="entry name" value="Cytochrome P450"/>
    <property type="match status" value="1"/>
</dbReference>
<evidence type="ECO:0000313" key="8">
    <source>
        <dbReference type="EMBL" id="GGL41859.1"/>
    </source>
</evidence>
<keyword evidence="6 7" id="KW-0503">Monooxygenase</keyword>
<evidence type="ECO:0000313" key="9">
    <source>
        <dbReference type="Proteomes" id="UP000638263"/>
    </source>
</evidence>
<keyword evidence="3 7" id="KW-0479">Metal-binding</keyword>
<protein>
    <submittedName>
        <fullName evidence="8">Cytochrome P450 143</fullName>
    </submittedName>
</protein>
<evidence type="ECO:0000256" key="5">
    <source>
        <dbReference type="ARBA" id="ARBA00023004"/>
    </source>
</evidence>
<comment type="caution">
    <text evidence="8">The sequence shown here is derived from an EMBL/GenBank/DDBJ whole genome shotgun (WGS) entry which is preliminary data.</text>
</comment>
<proteinExistence type="inferred from homology"/>
<evidence type="ECO:0000256" key="4">
    <source>
        <dbReference type="ARBA" id="ARBA00023002"/>
    </source>
</evidence>
<dbReference type="SUPFAM" id="SSF48264">
    <property type="entry name" value="Cytochrome P450"/>
    <property type="match status" value="1"/>
</dbReference>
<dbReference type="Proteomes" id="UP000638263">
    <property type="component" value="Unassembled WGS sequence"/>
</dbReference>
<dbReference type="InterPro" id="IPR002397">
    <property type="entry name" value="Cyt_P450_B"/>
</dbReference>
<evidence type="ECO:0000256" key="2">
    <source>
        <dbReference type="ARBA" id="ARBA00022617"/>
    </source>
</evidence>
<keyword evidence="2 7" id="KW-0349">Heme</keyword>
<keyword evidence="5 7" id="KW-0408">Iron</keyword>
<comment type="similarity">
    <text evidence="1 7">Belongs to the cytochrome P450 family.</text>
</comment>
<evidence type="ECO:0000256" key="7">
    <source>
        <dbReference type="RuleBase" id="RU000461"/>
    </source>
</evidence>
<dbReference type="EMBL" id="BMMH01000029">
    <property type="protein sequence ID" value="GGL41859.1"/>
    <property type="molecule type" value="Genomic_DNA"/>
</dbReference>
<name>A0A917RX61_9NOCA</name>
<dbReference type="InterPro" id="IPR017972">
    <property type="entry name" value="Cyt_P450_CS"/>
</dbReference>
<evidence type="ECO:0000256" key="1">
    <source>
        <dbReference type="ARBA" id="ARBA00010617"/>
    </source>
</evidence>
<organism evidence="8 9">
    <name type="scientific">Nocardia jinanensis</name>
    <dbReference type="NCBI Taxonomy" id="382504"/>
    <lineage>
        <taxon>Bacteria</taxon>
        <taxon>Bacillati</taxon>
        <taxon>Actinomycetota</taxon>
        <taxon>Actinomycetes</taxon>
        <taxon>Mycobacteriales</taxon>
        <taxon>Nocardiaceae</taxon>
        <taxon>Nocardia</taxon>
    </lineage>
</organism>
<dbReference type="InterPro" id="IPR001128">
    <property type="entry name" value="Cyt_P450"/>
</dbReference>